<proteinExistence type="inferred from homology"/>
<reference evidence="3 4" key="1">
    <citation type="submission" date="2018-11" db="EMBL/GenBank/DDBJ databases">
        <title>Clostridium sp. nov., a member of the family Erysipelotrichaceae isolated from pig faeces.</title>
        <authorList>
            <person name="Chang Y.-H."/>
        </authorList>
    </citation>
    <scope>NUCLEOTIDE SEQUENCE [LARGE SCALE GENOMIC DNA]</scope>
    <source>
        <strain evidence="3 4">YH-panp20</strain>
    </source>
</reference>
<dbReference type="HAMAP" id="MF_01054">
    <property type="entry name" value="UPF0237"/>
    <property type="match status" value="1"/>
</dbReference>
<dbReference type="RefSeq" id="WP_128520208.1">
    <property type="nucleotide sequence ID" value="NZ_JALFCT010000011.1"/>
</dbReference>
<keyword evidence="4" id="KW-1185">Reference proteome</keyword>
<comment type="similarity">
    <text evidence="1">Belongs to the UPF0237 family.</text>
</comment>
<dbReference type="InterPro" id="IPR002912">
    <property type="entry name" value="ACT_dom"/>
</dbReference>
<feature type="domain" description="ACT" evidence="2">
    <location>
        <begin position="4"/>
        <end position="85"/>
    </location>
</feature>
<sequence>MNAIISVIGKDKVGILAMVATECAAYNVNIEDVSQTIVNGMFTMTMGISIDDMKGEFTDFVDHMAAKGKANNLVIRVMHQDIFNSMHRI</sequence>
<evidence type="ECO:0000259" key="2">
    <source>
        <dbReference type="PROSITE" id="PS51671"/>
    </source>
</evidence>
<dbReference type="EMBL" id="RJQC01000002">
    <property type="protein sequence ID" value="RNM30283.1"/>
    <property type="molecule type" value="Genomic_DNA"/>
</dbReference>
<evidence type="ECO:0000313" key="4">
    <source>
        <dbReference type="Proteomes" id="UP000276568"/>
    </source>
</evidence>
<accession>A0A3N0HZT2</accession>
<dbReference type="SUPFAM" id="SSF55021">
    <property type="entry name" value="ACT-like"/>
    <property type="match status" value="1"/>
</dbReference>
<gene>
    <name evidence="3" type="ORF">EDX97_05660</name>
</gene>
<comment type="caution">
    <text evidence="3">The sequence shown here is derived from an EMBL/GenBank/DDBJ whole genome shotgun (WGS) entry which is preliminary data.</text>
</comment>
<dbReference type="CDD" id="cd04872">
    <property type="entry name" value="ACT_1ZPV"/>
    <property type="match status" value="1"/>
</dbReference>
<dbReference type="PROSITE" id="PS51671">
    <property type="entry name" value="ACT"/>
    <property type="match status" value="1"/>
</dbReference>
<evidence type="ECO:0000256" key="1">
    <source>
        <dbReference type="HAMAP-Rule" id="MF_01054"/>
    </source>
</evidence>
<dbReference type="Proteomes" id="UP000276568">
    <property type="component" value="Unassembled WGS sequence"/>
</dbReference>
<evidence type="ECO:0000313" key="3">
    <source>
        <dbReference type="EMBL" id="RNM30283.1"/>
    </source>
</evidence>
<dbReference type="AlphaFoldDB" id="A0A3N0HZT2"/>
<name>A0A3N0HZT2_9FIRM</name>
<protein>
    <recommendedName>
        <fullName evidence="1">UPF0237 protein EDX97_05660</fullName>
    </recommendedName>
</protein>
<dbReference type="OrthoDB" id="9803078at2"/>
<dbReference type="Pfam" id="PF13740">
    <property type="entry name" value="ACT_6"/>
    <property type="match status" value="1"/>
</dbReference>
<dbReference type="InterPro" id="IPR045865">
    <property type="entry name" value="ACT-like_dom_sf"/>
</dbReference>
<dbReference type="NCBIfam" id="NF001220">
    <property type="entry name" value="PRK00194.1"/>
    <property type="match status" value="1"/>
</dbReference>
<dbReference type="InterPro" id="IPR022986">
    <property type="entry name" value="UPF0237_ACT"/>
</dbReference>
<organism evidence="3 4">
    <name type="scientific">Absicoccus porci</name>
    <dbReference type="NCBI Taxonomy" id="2486576"/>
    <lineage>
        <taxon>Bacteria</taxon>
        <taxon>Bacillati</taxon>
        <taxon>Bacillota</taxon>
        <taxon>Erysipelotrichia</taxon>
        <taxon>Erysipelotrichales</taxon>
        <taxon>Erysipelotrichaceae</taxon>
        <taxon>Absicoccus</taxon>
    </lineage>
</organism>
<dbReference type="Gene3D" id="3.30.70.260">
    <property type="match status" value="1"/>
</dbReference>